<proteinExistence type="predicted"/>
<accession>A0A9Q1H7V7</accession>
<reference evidence="2" key="1">
    <citation type="submission" date="2021-10" db="EMBL/GenBank/DDBJ databases">
        <title>Tropical sea cucumber genome reveals ecological adaptation and Cuvierian tubules defense mechanism.</title>
        <authorList>
            <person name="Chen T."/>
        </authorList>
    </citation>
    <scope>NUCLEOTIDE SEQUENCE</scope>
    <source>
        <strain evidence="2">Nanhai2018</strain>
        <tissue evidence="2">Muscle</tissue>
    </source>
</reference>
<evidence type="ECO:0000313" key="2">
    <source>
        <dbReference type="EMBL" id="KAJ8035641.1"/>
    </source>
</evidence>
<comment type="caution">
    <text evidence="2">The sequence shown here is derived from an EMBL/GenBank/DDBJ whole genome shotgun (WGS) entry which is preliminary data.</text>
</comment>
<organism evidence="2 3">
    <name type="scientific">Holothuria leucospilota</name>
    <name type="common">Black long sea cucumber</name>
    <name type="synonym">Mertensiothuria leucospilota</name>
    <dbReference type="NCBI Taxonomy" id="206669"/>
    <lineage>
        <taxon>Eukaryota</taxon>
        <taxon>Metazoa</taxon>
        <taxon>Echinodermata</taxon>
        <taxon>Eleutherozoa</taxon>
        <taxon>Echinozoa</taxon>
        <taxon>Holothuroidea</taxon>
        <taxon>Aspidochirotacea</taxon>
        <taxon>Aspidochirotida</taxon>
        <taxon>Holothuriidae</taxon>
        <taxon>Holothuria</taxon>
    </lineage>
</organism>
<evidence type="ECO:0000256" key="1">
    <source>
        <dbReference type="SAM" id="MobiDB-lite"/>
    </source>
</evidence>
<sequence>MDFILAVVDELITEGMMECGDDRPTPKKSGRSQSNPSRLAYCNSTHWPVYIELQEGSKKKNPTRSCNVCKAKKTQPGEKRLRSETRYQCQECCVALHVVDCFEEFHTLKNYSESVKDSSSEEKL</sequence>
<dbReference type="AlphaFoldDB" id="A0A9Q1H7V7"/>
<dbReference type="EMBL" id="JAIZAY010000009">
    <property type="protein sequence ID" value="KAJ8035641.1"/>
    <property type="molecule type" value="Genomic_DNA"/>
</dbReference>
<gene>
    <name evidence="2" type="ORF">HOLleu_19381</name>
</gene>
<evidence type="ECO:0000313" key="3">
    <source>
        <dbReference type="Proteomes" id="UP001152320"/>
    </source>
</evidence>
<dbReference type="OrthoDB" id="8194810at2759"/>
<protein>
    <submittedName>
        <fullName evidence="2">PiggyBac transposable element-derived protein 4</fullName>
    </submittedName>
</protein>
<feature type="region of interest" description="Disordered" evidence="1">
    <location>
        <begin position="18"/>
        <end position="39"/>
    </location>
</feature>
<keyword evidence="3" id="KW-1185">Reference proteome</keyword>
<name>A0A9Q1H7V7_HOLLE</name>
<dbReference type="Proteomes" id="UP001152320">
    <property type="component" value="Chromosome 9"/>
</dbReference>